<dbReference type="Gene3D" id="1.10.10.1100">
    <property type="entry name" value="BFD-like [2Fe-2S]-binding domain"/>
    <property type="match status" value="1"/>
</dbReference>
<dbReference type="SUPFAM" id="SSF51905">
    <property type="entry name" value="FAD/NAD(P)-binding domain"/>
    <property type="match status" value="1"/>
</dbReference>
<dbReference type="PRINTS" id="PR00469">
    <property type="entry name" value="PNDRDTASEII"/>
</dbReference>
<dbReference type="AlphaFoldDB" id="A0A934INI3"/>
<dbReference type="PRINTS" id="PR00368">
    <property type="entry name" value="FADPNR"/>
</dbReference>
<proteinExistence type="predicted"/>
<dbReference type="InterPro" id="IPR041854">
    <property type="entry name" value="BFD-like_2Fe2S-bd_dom_sf"/>
</dbReference>
<dbReference type="PIRSF" id="PIRSF037495">
    <property type="entry name" value="Opine_OX_OoxA/HcnB"/>
    <property type="match status" value="1"/>
</dbReference>
<evidence type="ECO:0000256" key="1">
    <source>
        <dbReference type="ARBA" id="ARBA00023002"/>
    </source>
</evidence>
<dbReference type="InterPro" id="IPR007419">
    <property type="entry name" value="BFD-like_2Fe2S-bd_dom"/>
</dbReference>
<accession>A0A934INI3</accession>
<name>A0A934INI3_9HYPH</name>
<dbReference type="Proteomes" id="UP000609531">
    <property type="component" value="Unassembled WGS sequence"/>
</dbReference>
<protein>
    <submittedName>
        <fullName evidence="4">FAD-dependent oxidoreductase</fullName>
    </submittedName>
</protein>
<dbReference type="PANTHER" id="PTHR42949:SF3">
    <property type="entry name" value="ANAEROBIC GLYCEROL-3-PHOSPHATE DEHYDROGENASE SUBUNIT B"/>
    <property type="match status" value="1"/>
</dbReference>
<feature type="domain" description="FAD/NAD(P)-binding" evidence="3">
    <location>
        <begin position="5"/>
        <end position="318"/>
    </location>
</feature>
<dbReference type="RefSeq" id="WP_198881549.1">
    <property type="nucleotide sequence ID" value="NZ_JAEKJA010000006.1"/>
</dbReference>
<evidence type="ECO:0000313" key="5">
    <source>
        <dbReference type="Proteomes" id="UP000609531"/>
    </source>
</evidence>
<comment type="caution">
    <text evidence="4">The sequence shown here is derived from an EMBL/GenBank/DDBJ whole genome shotgun (WGS) entry which is preliminary data.</text>
</comment>
<evidence type="ECO:0000313" key="4">
    <source>
        <dbReference type="EMBL" id="MBJ3775643.1"/>
    </source>
</evidence>
<sequence length="460" mass="48267">MRKVDVIVIGAGPAGMAAATHLAERGRDVVVVDDQRTPGGQIYRGAERNAASPARARILGADAARGAALIAAFRASGARYWPESRVWRVTAEREVSLTRNGRSETLGTPVVIAATGAMERPVPVPGWTLPGVMTAGALQTLLKGDGLVPAEPPVLVGSGPLLLLLANQLIAAGVAPAAIVETSVRPWAARGELSLVLEPVARRDLWRGLAMLAKLRRARVPHYRNATEIRIEGSRRAEAVSFVAGGRRQRIAASLFALHEGVIPAQQLSRSLGIAHDFDERHHAFGPRVDGRGESPIPGILFAGDCVRIAGAAAAEHAGRIAAISALRMLTADPALDAAALADEQRQLQAHARIQSLVDAVYPPPAMLAATPDETVICRCENVTAGELRAAVAAGCAGPNQAKSFLRVGMGPCQGRLCGPTVAGLIAEMQHRSVGDVGYFRIRAPLQPVTVGELADMQDA</sequence>
<dbReference type="Gene3D" id="3.50.50.60">
    <property type="entry name" value="FAD/NAD(P)-binding domain"/>
    <property type="match status" value="2"/>
</dbReference>
<dbReference type="PANTHER" id="PTHR42949">
    <property type="entry name" value="ANAEROBIC GLYCEROL-3-PHOSPHATE DEHYDROGENASE SUBUNIT B"/>
    <property type="match status" value="1"/>
</dbReference>
<dbReference type="Pfam" id="PF04324">
    <property type="entry name" value="Fer2_BFD"/>
    <property type="match status" value="1"/>
</dbReference>
<dbReference type="EMBL" id="JAEKJA010000006">
    <property type="protein sequence ID" value="MBJ3775643.1"/>
    <property type="molecule type" value="Genomic_DNA"/>
</dbReference>
<keyword evidence="5" id="KW-1185">Reference proteome</keyword>
<dbReference type="InterPro" id="IPR023753">
    <property type="entry name" value="FAD/NAD-binding_dom"/>
</dbReference>
<reference evidence="4" key="1">
    <citation type="submission" date="2020-12" db="EMBL/GenBank/DDBJ databases">
        <title>Bacterial taxonomy.</title>
        <authorList>
            <person name="Pan X."/>
        </authorList>
    </citation>
    <scope>NUCLEOTIDE SEQUENCE</scope>
    <source>
        <strain evidence="4">B2012</strain>
    </source>
</reference>
<gene>
    <name evidence="4" type="ORF">JCR33_08105</name>
</gene>
<keyword evidence="1" id="KW-0560">Oxidoreductase</keyword>
<evidence type="ECO:0000259" key="3">
    <source>
        <dbReference type="Pfam" id="PF07992"/>
    </source>
</evidence>
<dbReference type="CDD" id="cd19946">
    <property type="entry name" value="GlpA-like_Fer2_BFD-like"/>
    <property type="match status" value="1"/>
</dbReference>
<evidence type="ECO:0000259" key="2">
    <source>
        <dbReference type="Pfam" id="PF04324"/>
    </source>
</evidence>
<organism evidence="4 5">
    <name type="scientific">Acuticoccus mangrovi</name>
    <dbReference type="NCBI Taxonomy" id="2796142"/>
    <lineage>
        <taxon>Bacteria</taxon>
        <taxon>Pseudomonadati</taxon>
        <taxon>Pseudomonadota</taxon>
        <taxon>Alphaproteobacteria</taxon>
        <taxon>Hyphomicrobiales</taxon>
        <taxon>Amorphaceae</taxon>
        <taxon>Acuticoccus</taxon>
    </lineage>
</organism>
<dbReference type="InterPro" id="IPR051691">
    <property type="entry name" value="Metab_Enz_Cyan_OpOx_G3PDH"/>
</dbReference>
<dbReference type="Pfam" id="PF07992">
    <property type="entry name" value="Pyr_redox_2"/>
    <property type="match status" value="1"/>
</dbReference>
<dbReference type="GO" id="GO:0016491">
    <property type="term" value="F:oxidoreductase activity"/>
    <property type="evidence" value="ECO:0007669"/>
    <property type="project" value="UniProtKB-KW"/>
</dbReference>
<dbReference type="InterPro" id="IPR036188">
    <property type="entry name" value="FAD/NAD-bd_sf"/>
</dbReference>
<dbReference type="InterPro" id="IPR017224">
    <property type="entry name" value="Opine_Oxase_asu/HCN_bsu"/>
</dbReference>
<feature type="domain" description="BFD-like [2Fe-2S]-binding" evidence="2">
    <location>
        <begin position="376"/>
        <end position="428"/>
    </location>
</feature>